<dbReference type="SMART" id="SM00382">
    <property type="entry name" value="AAA"/>
    <property type="match status" value="1"/>
</dbReference>
<reference evidence="5" key="2">
    <citation type="submission" date="2020-09" db="EMBL/GenBank/DDBJ databases">
        <authorList>
            <person name="Sun Q."/>
            <person name="Zhou Y."/>
        </authorList>
    </citation>
    <scope>NUCLEOTIDE SEQUENCE</scope>
    <source>
        <strain evidence="5">CGMCC 1.15343</strain>
    </source>
</reference>
<sequence length="299" mass="33115">MFISCTTFVLYYITNTPTTNIKNMIKLSNLSFGYSKNALLFKNLNLELQVGHIYGLLGKNGAGKSTLLKNIAGLVFPLDGACQVNGHDAAARLPSFLQELFFIPEEVYLPALNARGFVGSSGQFYPSFDHAGFYNMLEEFEVPADKMLNKLSFGQQKKVMIAFGLATNTGTLIMDEPTNGLDIPSKVQFRKIIAAALTDNRCIIISTHQVRDLDSLIDSLVVVHNQEIVLNKSLEEISEKIQFSTAVQAKKADILYQEDGDFGINTISINRAENYSKVDMELLFNAITNKSQAVTSYLN</sequence>
<evidence type="ECO:0000256" key="2">
    <source>
        <dbReference type="ARBA" id="ARBA00022741"/>
    </source>
</evidence>
<protein>
    <submittedName>
        <fullName evidence="5">ABC transporter ATP-binding protein</fullName>
    </submittedName>
</protein>
<name>A0A916UEH5_9SPHI</name>
<dbReference type="InterPro" id="IPR003593">
    <property type="entry name" value="AAA+_ATPase"/>
</dbReference>
<organism evidence="5 6">
    <name type="scientific">Pedobacter quisquiliarum</name>
    <dbReference type="NCBI Taxonomy" id="1834438"/>
    <lineage>
        <taxon>Bacteria</taxon>
        <taxon>Pseudomonadati</taxon>
        <taxon>Bacteroidota</taxon>
        <taxon>Sphingobacteriia</taxon>
        <taxon>Sphingobacteriales</taxon>
        <taxon>Sphingobacteriaceae</taxon>
        <taxon>Pedobacter</taxon>
    </lineage>
</organism>
<keyword evidence="3 5" id="KW-0067">ATP-binding</keyword>
<dbReference type="GO" id="GO:0016887">
    <property type="term" value="F:ATP hydrolysis activity"/>
    <property type="evidence" value="ECO:0007669"/>
    <property type="project" value="InterPro"/>
</dbReference>
<dbReference type="Proteomes" id="UP000651668">
    <property type="component" value="Unassembled WGS sequence"/>
</dbReference>
<dbReference type="Gene3D" id="3.40.50.300">
    <property type="entry name" value="P-loop containing nucleotide triphosphate hydrolases"/>
    <property type="match status" value="1"/>
</dbReference>
<reference evidence="5" key="1">
    <citation type="journal article" date="2014" name="Int. J. Syst. Evol. Microbiol.">
        <title>Complete genome sequence of Corynebacterium casei LMG S-19264T (=DSM 44701T), isolated from a smear-ripened cheese.</title>
        <authorList>
            <consortium name="US DOE Joint Genome Institute (JGI-PGF)"/>
            <person name="Walter F."/>
            <person name="Albersmeier A."/>
            <person name="Kalinowski J."/>
            <person name="Ruckert C."/>
        </authorList>
    </citation>
    <scope>NUCLEOTIDE SEQUENCE</scope>
    <source>
        <strain evidence="5">CGMCC 1.15343</strain>
    </source>
</reference>
<dbReference type="Pfam" id="PF00005">
    <property type="entry name" value="ABC_tran"/>
    <property type="match status" value="1"/>
</dbReference>
<evidence type="ECO:0000313" key="6">
    <source>
        <dbReference type="Proteomes" id="UP000651668"/>
    </source>
</evidence>
<dbReference type="InterPro" id="IPR051782">
    <property type="entry name" value="ABC_Transporter_VariousFunc"/>
</dbReference>
<dbReference type="GO" id="GO:0005524">
    <property type="term" value="F:ATP binding"/>
    <property type="evidence" value="ECO:0007669"/>
    <property type="project" value="UniProtKB-KW"/>
</dbReference>
<accession>A0A916UEH5</accession>
<evidence type="ECO:0000313" key="5">
    <source>
        <dbReference type="EMBL" id="GGC70637.1"/>
    </source>
</evidence>
<dbReference type="PANTHER" id="PTHR42939">
    <property type="entry name" value="ABC TRANSPORTER ATP-BINDING PROTEIN ALBC-RELATED"/>
    <property type="match status" value="1"/>
</dbReference>
<evidence type="ECO:0000256" key="1">
    <source>
        <dbReference type="ARBA" id="ARBA00022448"/>
    </source>
</evidence>
<dbReference type="EMBL" id="BMIL01000008">
    <property type="protein sequence ID" value="GGC70637.1"/>
    <property type="molecule type" value="Genomic_DNA"/>
</dbReference>
<dbReference type="InterPro" id="IPR027417">
    <property type="entry name" value="P-loop_NTPase"/>
</dbReference>
<keyword evidence="1" id="KW-0813">Transport</keyword>
<dbReference type="SUPFAM" id="SSF52540">
    <property type="entry name" value="P-loop containing nucleoside triphosphate hydrolases"/>
    <property type="match status" value="1"/>
</dbReference>
<dbReference type="CDD" id="cd03230">
    <property type="entry name" value="ABC_DR_subfamily_A"/>
    <property type="match status" value="1"/>
</dbReference>
<keyword evidence="2" id="KW-0547">Nucleotide-binding</keyword>
<keyword evidence="6" id="KW-1185">Reference proteome</keyword>
<evidence type="ECO:0000256" key="3">
    <source>
        <dbReference type="ARBA" id="ARBA00022840"/>
    </source>
</evidence>
<dbReference type="PANTHER" id="PTHR42939:SF1">
    <property type="entry name" value="ABC TRANSPORTER ATP-BINDING PROTEIN ALBC-RELATED"/>
    <property type="match status" value="1"/>
</dbReference>
<dbReference type="PROSITE" id="PS50893">
    <property type="entry name" value="ABC_TRANSPORTER_2"/>
    <property type="match status" value="1"/>
</dbReference>
<comment type="caution">
    <text evidence="5">The sequence shown here is derived from an EMBL/GenBank/DDBJ whole genome shotgun (WGS) entry which is preliminary data.</text>
</comment>
<feature type="domain" description="ABC transporter" evidence="4">
    <location>
        <begin position="25"/>
        <end position="250"/>
    </location>
</feature>
<gene>
    <name evidence="5" type="ORF">GCM10011387_25100</name>
</gene>
<evidence type="ECO:0000259" key="4">
    <source>
        <dbReference type="PROSITE" id="PS50893"/>
    </source>
</evidence>
<dbReference type="AlphaFoldDB" id="A0A916UEH5"/>
<proteinExistence type="predicted"/>
<dbReference type="InterPro" id="IPR003439">
    <property type="entry name" value="ABC_transporter-like_ATP-bd"/>
</dbReference>